<keyword evidence="1" id="KW-0378">Hydrolase</keyword>
<proteinExistence type="predicted"/>
<organism evidence="1 2">
    <name type="scientific">Haematobacter massiliensis</name>
    <dbReference type="NCBI Taxonomy" id="195105"/>
    <lineage>
        <taxon>Bacteria</taxon>
        <taxon>Pseudomonadati</taxon>
        <taxon>Pseudomonadota</taxon>
        <taxon>Alphaproteobacteria</taxon>
        <taxon>Rhodobacterales</taxon>
        <taxon>Paracoccaceae</taxon>
        <taxon>Haematobacter</taxon>
    </lineage>
</organism>
<dbReference type="Proteomes" id="UP000028826">
    <property type="component" value="Unassembled WGS sequence"/>
</dbReference>
<dbReference type="PANTHER" id="PTHR43798">
    <property type="entry name" value="MONOACYLGLYCEROL LIPASE"/>
    <property type="match status" value="1"/>
</dbReference>
<dbReference type="AlphaFoldDB" id="A0A086XYN5"/>
<gene>
    <name evidence="1" type="ORF">CN97_01790</name>
</gene>
<dbReference type="Pfam" id="PF12697">
    <property type="entry name" value="Abhydrolase_6"/>
    <property type="match status" value="1"/>
</dbReference>
<dbReference type="GO" id="GO:0016020">
    <property type="term" value="C:membrane"/>
    <property type="evidence" value="ECO:0007669"/>
    <property type="project" value="TreeGrafter"/>
</dbReference>
<dbReference type="InterPro" id="IPR000073">
    <property type="entry name" value="AB_hydrolase_1"/>
</dbReference>
<dbReference type="EMBL" id="JGYG01000012">
    <property type="protein sequence ID" value="KFI27135.1"/>
    <property type="molecule type" value="Genomic_DNA"/>
</dbReference>
<dbReference type="GO" id="GO:0016787">
    <property type="term" value="F:hydrolase activity"/>
    <property type="evidence" value="ECO:0007669"/>
    <property type="project" value="UniProtKB-KW"/>
</dbReference>
<dbReference type="Gene3D" id="3.40.50.1820">
    <property type="entry name" value="alpha/beta hydrolase"/>
    <property type="match status" value="1"/>
</dbReference>
<dbReference type="InterPro" id="IPR029058">
    <property type="entry name" value="AB_hydrolase_fold"/>
</dbReference>
<dbReference type="eggNOG" id="COG0596">
    <property type="taxonomic scope" value="Bacteria"/>
</dbReference>
<accession>A0A086XYN5</accession>
<dbReference type="InterPro" id="IPR050266">
    <property type="entry name" value="AB_hydrolase_sf"/>
</dbReference>
<dbReference type="PANTHER" id="PTHR43798:SF33">
    <property type="entry name" value="HYDROLASE, PUTATIVE (AFU_ORTHOLOGUE AFUA_2G14860)-RELATED"/>
    <property type="match status" value="1"/>
</dbReference>
<dbReference type="OrthoDB" id="9791366at2"/>
<dbReference type="RefSeq" id="WP_035713350.1">
    <property type="nucleotide sequence ID" value="NZ_CAMIFG010000047.1"/>
</dbReference>
<keyword evidence="2" id="KW-1185">Reference proteome</keyword>
<name>A0A086XYN5_9RHOB</name>
<dbReference type="SUPFAM" id="SSF53474">
    <property type="entry name" value="alpha/beta-Hydrolases"/>
    <property type="match status" value="1"/>
</dbReference>
<sequence length="273" mass="30050">MTTFKASDGAEIHYTDEGSGLPVLCLSGLSRTGRDFDYLAPHLPDVRLIRPDYRGRGQSAWTGEKTYTVPRESRDVVELLDHLGIDKAAIIGTSRGGLNGLFLAATQKARLRGLCLVDVGPEIAKPGLEAIFAYIGRNPKWKTYAEAAEAMPSVMTGFANVPAHRWEEEVRHHYIETPSGLEINYDPALREAFLAAFQGPPPDLWPLFDALADLPVALIRAANSDLLTQSMAEDMRARRPDILFGEVPDRAHVPFLDEPVSLAVVRSFLKACQ</sequence>
<evidence type="ECO:0000313" key="2">
    <source>
        <dbReference type="Proteomes" id="UP000028826"/>
    </source>
</evidence>
<dbReference type="STRING" id="195105.CN97_01790"/>
<evidence type="ECO:0000313" key="1">
    <source>
        <dbReference type="EMBL" id="KFI27135.1"/>
    </source>
</evidence>
<protein>
    <submittedName>
        <fullName evidence="1">Hydrolase</fullName>
    </submittedName>
</protein>
<reference evidence="1 2" key="1">
    <citation type="submission" date="2014-03" db="EMBL/GenBank/DDBJ databases">
        <title>Genome of Haematobacter massiliensis CCUG 47968.</title>
        <authorList>
            <person name="Wang D."/>
            <person name="Wang G."/>
        </authorList>
    </citation>
    <scope>NUCLEOTIDE SEQUENCE [LARGE SCALE GENOMIC DNA]</scope>
    <source>
        <strain evidence="1 2">CCUG 47968</strain>
    </source>
</reference>
<comment type="caution">
    <text evidence="1">The sequence shown here is derived from an EMBL/GenBank/DDBJ whole genome shotgun (WGS) entry which is preliminary data.</text>
</comment>